<comment type="catalytic activity">
    <reaction evidence="8 9">
        <text>guanosine(26) in tRNA + 2 S-adenosyl-L-methionine = N(2)-dimethylguanosine(26) in tRNA + 2 S-adenosyl-L-homocysteine + 2 H(+)</text>
        <dbReference type="Rhea" id="RHEA:43140"/>
        <dbReference type="Rhea" id="RHEA-COMP:10359"/>
        <dbReference type="Rhea" id="RHEA-COMP:10360"/>
        <dbReference type="ChEBI" id="CHEBI:15378"/>
        <dbReference type="ChEBI" id="CHEBI:57856"/>
        <dbReference type="ChEBI" id="CHEBI:59789"/>
        <dbReference type="ChEBI" id="CHEBI:74269"/>
        <dbReference type="ChEBI" id="CHEBI:74513"/>
        <dbReference type="EC" id="2.1.1.216"/>
    </reaction>
</comment>
<evidence type="ECO:0000313" key="10">
    <source>
        <dbReference type="Proteomes" id="UP000095283"/>
    </source>
</evidence>
<dbReference type="Gene3D" id="3.40.50.150">
    <property type="entry name" value="Vaccinia Virus protein VP39"/>
    <property type="match status" value="1"/>
</dbReference>
<dbReference type="EC" id="2.1.1.216" evidence="7 9"/>
<dbReference type="SUPFAM" id="SSF53335">
    <property type="entry name" value="S-adenosyl-L-methionine-dependent methyltransferases"/>
    <property type="match status" value="1"/>
</dbReference>
<dbReference type="AlphaFoldDB" id="A0A1I7XNI2"/>
<evidence type="ECO:0000256" key="7">
    <source>
        <dbReference type="ARBA" id="ARBA00039099"/>
    </source>
</evidence>
<dbReference type="WBParaSite" id="Hba_19346">
    <property type="protein sequence ID" value="Hba_19346"/>
    <property type="gene ID" value="Hba_19346"/>
</dbReference>
<dbReference type="GO" id="GO:0000049">
    <property type="term" value="F:tRNA binding"/>
    <property type="evidence" value="ECO:0007669"/>
    <property type="project" value="UniProtKB-UniRule"/>
</dbReference>
<evidence type="ECO:0000256" key="9">
    <source>
        <dbReference type="PROSITE-ProRule" id="PRU00958"/>
    </source>
</evidence>
<evidence type="ECO:0000256" key="3">
    <source>
        <dbReference type="ARBA" id="ARBA00022679"/>
    </source>
</evidence>
<protein>
    <recommendedName>
        <fullName evidence="7 9">tRNA (guanine(26)-N(2))-dimethyltransferase</fullName>
        <ecNumber evidence="7 9">2.1.1.216</ecNumber>
    </recommendedName>
</protein>
<dbReference type="InterPro" id="IPR029063">
    <property type="entry name" value="SAM-dependent_MTases_sf"/>
</dbReference>
<evidence type="ECO:0000256" key="5">
    <source>
        <dbReference type="ARBA" id="ARBA00022694"/>
    </source>
</evidence>
<keyword evidence="6 9" id="KW-0694">RNA-binding</keyword>
<dbReference type="PROSITE" id="PS51626">
    <property type="entry name" value="SAM_MT_TRM1"/>
    <property type="match status" value="1"/>
</dbReference>
<keyword evidence="5 9" id="KW-0819">tRNA processing</keyword>
<dbReference type="PANTHER" id="PTHR10631:SF3">
    <property type="entry name" value="TRNA (GUANINE(26)-N(2))-DIMETHYLTRANSFERASE"/>
    <property type="match status" value="1"/>
</dbReference>
<proteinExistence type="inferred from homology"/>
<reference evidence="11" key="1">
    <citation type="submission" date="2016-11" db="UniProtKB">
        <authorList>
            <consortium name="WormBaseParasite"/>
        </authorList>
    </citation>
    <scope>IDENTIFICATION</scope>
</reference>
<evidence type="ECO:0000256" key="2">
    <source>
        <dbReference type="ARBA" id="ARBA00022603"/>
    </source>
</evidence>
<accession>A0A1I7XNI2</accession>
<dbReference type="GO" id="GO:0160104">
    <property type="term" value="F:tRNA (guanine(26)-N2)-dimethyltransferase activity"/>
    <property type="evidence" value="ECO:0007669"/>
    <property type="project" value="UniProtKB-UniRule"/>
</dbReference>
<dbReference type="PANTHER" id="PTHR10631">
    <property type="entry name" value="N 2 ,N 2 -DIMETHYLGUANOSINE TRNA METHYLTRANSFERASE"/>
    <property type="match status" value="1"/>
</dbReference>
<keyword evidence="4 9" id="KW-0949">S-adenosyl-L-methionine</keyword>
<sequence length="431" mass="48597">MTMMEHRNIDKRFHAVDLDPYGSASVFLDSAVQCVSDKGILMVTCTDMAVLCGNTPEACYNKYDAITVRLKCCHEMALRILLRSIDSHANRYTRYIEPLLAISIDFYVRVFVRVHTGARNAKDSGTKIGTVLVCSGCHSMEVLPLLRKTEEGSSVKYSPCVIRQSIMGSHCNPRALKTNAPVELLWDICRTVAMNTNVSTERFNENAPGRKILEHKVKNTINFNLHPEASLQTKNEQMVRFQCNKCDVKCQNESNQIMKEKLTSFLAPRFSVEAEDPIKSLLLLNELSWENTDIESNISRTTLYTIDCDFGSEKIKRDAKLTNVSTATTDNRCNITTAVSAFIATNTSDTITTTTSTNTTIDIVTTAKERTGYDNTSILVELDEWTSIPMDELEEFWLYLCPVIEEVELEKTAQLSYIKCDTKNVSHQLTQ</sequence>
<keyword evidence="10" id="KW-1185">Reference proteome</keyword>
<dbReference type="Pfam" id="PF02005">
    <property type="entry name" value="TRM"/>
    <property type="match status" value="1"/>
</dbReference>
<evidence type="ECO:0000313" key="11">
    <source>
        <dbReference type="WBParaSite" id="Hba_19346"/>
    </source>
</evidence>
<dbReference type="Proteomes" id="UP000095283">
    <property type="component" value="Unplaced"/>
</dbReference>
<dbReference type="GO" id="GO:0005634">
    <property type="term" value="C:nucleus"/>
    <property type="evidence" value="ECO:0007669"/>
    <property type="project" value="TreeGrafter"/>
</dbReference>
<keyword evidence="2 9" id="KW-0489">Methyltransferase</keyword>
<evidence type="ECO:0000256" key="1">
    <source>
        <dbReference type="ARBA" id="ARBA00022555"/>
    </source>
</evidence>
<evidence type="ECO:0000256" key="8">
    <source>
        <dbReference type="ARBA" id="ARBA00051897"/>
    </source>
</evidence>
<dbReference type="GO" id="GO:0002940">
    <property type="term" value="P:tRNA N2-guanine methylation"/>
    <property type="evidence" value="ECO:0007669"/>
    <property type="project" value="TreeGrafter"/>
</dbReference>
<keyword evidence="1 9" id="KW-0820">tRNA-binding</keyword>
<comment type="similarity">
    <text evidence="9">Belongs to the class I-like SAM-binding methyltransferase superfamily. Trm1 family.</text>
</comment>
<keyword evidence="3 9" id="KW-0808">Transferase</keyword>
<evidence type="ECO:0000256" key="6">
    <source>
        <dbReference type="ARBA" id="ARBA00022884"/>
    </source>
</evidence>
<name>A0A1I7XNI2_HETBA</name>
<organism evidence="10 11">
    <name type="scientific">Heterorhabditis bacteriophora</name>
    <name type="common">Entomopathogenic nematode worm</name>
    <dbReference type="NCBI Taxonomy" id="37862"/>
    <lineage>
        <taxon>Eukaryota</taxon>
        <taxon>Metazoa</taxon>
        <taxon>Ecdysozoa</taxon>
        <taxon>Nematoda</taxon>
        <taxon>Chromadorea</taxon>
        <taxon>Rhabditida</taxon>
        <taxon>Rhabditina</taxon>
        <taxon>Rhabditomorpha</taxon>
        <taxon>Strongyloidea</taxon>
        <taxon>Heterorhabditidae</taxon>
        <taxon>Heterorhabditis</taxon>
    </lineage>
</organism>
<evidence type="ECO:0000256" key="4">
    <source>
        <dbReference type="ARBA" id="ARBA00022691"/>
    </source>
</evidence>
<dbReference type="InterPro" id="IPR002905">
    <property type="entry name" value="Trm1"/>
</dbReference>